<sequence length="399" mass="42986">MRDAGTEHRRIGEIVRAARLASGKSLEAVAGLAGRSKGWLSKVENGKTRLERRSDILALAEALEVSATDLLGGPSPVTSSRHAGVEPTRLRDVFLGTSLDDPPDVPARPMAVLEAEWAGPVLTAWRGSDRAALARLLPGIIGELHVHAAGATNEQQAVALRMLISACGVAASDVLKALGYIDLAWVAADRAERAAHALGDEVWRGAAAFAMAHCRRSLDLSRAFRTIGRTADRVEPHIGDDRRAQEVYGMLRLSAALACQVRGDHAGADANAQEAERIAVRTGEHADAWQWFGPSNVGVWRTTLAVEAGEPGRALEYASQVVPEALPSRIRRASLKIEKARAYAMIDQPREAANHLRAAEKQDGPRTRSDPMARELVADLRARLGGRELNGLAWRMNLV</sequence>
<keyword evidence="3" id="KW-1185">Reference proteome</keyword>
<feature type="domain" description="HTH cro/C1-type" evidence="1">
    <location>
        <begin position="15"/>
        <end position="70"/>
    </location>
</feature>
<name>A0ABW1NCP5_9ACTN</name>
<evidence type="ECO:0000259" key="1">
    <source>
        <dbReference type="PROSITE" id="PS50943"/>
    </source>
</evidence>
<dbReference type="InterPro" id="IPR010982">
    <property type="entry name" value="Lambda_DNA-bd_dom_sf"/>
</dbReference>
<dbReference type="RefSeq" id="WP_380746166.1">
    <property type="nucleotide sequence ID" value="NZ_JBHSRF010000001.1"/>
</dbReference>
<dbReference type="CDD" id="cd00093">
    <property type="entry name" value="HTH_XRE"/>
    <property type="match status" value="1"/>
</dbReference>
<dbReference type="InterPro" id="IPR001387">
    <property type="entry name" value="Cro/C1-type_HTH"/>
</dbReference>
<dbReference type="EMBL" id="JBHSRF010000001">
    <property type="protein sequence ID" value="MFC6079782.1"/>
    <property type="molecule type" value="Genomic_DNA"/>
</dbReference>
<dbReference type="PROSITE" id="PS50943">
    <property type="entry name" value="HTH_CROC1"/>
    <property type="match status" value="1"/>
</dbReference>
<comment type="caution">
    <text evidence="2">The sequence shown here is derived from an EMBL/GenBank/DDBJ whole genome shotgun (WGS) entry which is preliminary data.</text>
</comment>
<accession>A0ABW1NCP5</accession>
<reference evidence="3" key="1">
    <citation type="journal article" date="2019" name="Int. J. Syst. Evol. Microbiol.">
        <title>The Global Catalogue of Microorganisms (GCM) 10K type strain sequencing project: providing services to taxonomists for standard genome sequencing and annotation.</title>
        <authorList>
            <consortium name="The Broad Institute Genomics Platform"/>
            <consortium name="The Broad Institute Genome Sequencing Center for Infectious Disease"/>
            <person name="Wu L."/>
            <person name="Ma J."/>
        </authorList>
    </citation>
    <scope>NUCLEOTIDE SEQUENCE [LARGE SCALE GENOMIC DNA]</scope>
    <source>
        <strain evidence="3">JCM 30346</strain>
    </source>
</reference>
<protein>
    <submittedName>
        <fullName evidence="2">Helix-turn-helix domain-containing protein</fullName>
    </submittedName>
</protein>
<evidence type="ECO:0000313" key="2">
    <source>
        <dbReference type="EMBL" id="MFC6079782.1"/>
    </source>
</evidence>
<proteinExistence type="predicted"/>
<dbReference type="Pfam" id="PF13560">
    <property type="entry name" value="HTH_31"/>
    <property type="match status" value="1"/>
</dbReference>
<dbReference type="Gene3D" id="1.10.260.40">
    <property type="entry name" value="lambda repressor-like DNA-binding domains"/>
    <property type="match status" value="1"/>
</dbReference>
<dbReference type="SMART" id="SM00530">
    <property type="entry name" value="HTH_XRE"/>
    <property type="match status" value="1"/>
</dbReference>
<dbReference type="SUPFAM" id="SSF47413">
    <property type="entry name" value="lambda repressor-like DNA-binding domains"/>
    <property type="match status" value="1"/>
</dbReference>
<gene>
    <name evidence="2" type="ORF">ACFP1K_01330</name>
</gene>
<dbReference type="Proteomes" id="UP001596137">
    <property type="component" value="Unassembled WGS sequence"/>
</dbReference>
<organism evidence="2 3">
    <name type="scientific">Sphaerisporangium aureirubrum</name>
    <dbReference type="NCBI Taxonomy" id="1544736"/>
    <lineage>
        <taxon>Bacteria</taxon>
        <taxon>Bacillati</taxon>
        <taxon>Actinomycetota</taxon>
        <taxon>Actinomycetes</taxon>
        <taxon>Streptosporangiales</taxon>
        <taxon>Streptosporangiaceae</taxon>
        <taxon>Sphaerisporangium</taxon>
    </lineage>
</organism>
<evidence type="ECO:0000313" key="3">
    <source>
        <dbReference type="Proteomes" id="UP001596137"/>
    </source>
</evidence>